<gene>
    <name evidence="3" type="ORF">HDF16_001547</name>
</gene>
<dbReference type="Gene3D" id="2.60.40.1120">
    <property type="entry name" value="Carboxypeptidase-like, regulatory domain"/>
    <property type="match status" value="1"/>
</dbReference>
<accession>A0A7W7ZBR7</accession>
<reference evidence="3 4" key="1">
    <citation type="submission" date="2020-08" db="EMBL/GenBank/DDBJ databases">
        <title>Genomic Encyclopedia of Type Strains, Phase IV (KMG-V): Genome sequencing to study the core and pangenomes of soil and plant-associated prokaryotes.</title>
        <authorList>
            <person name="Whitman W."/>
        </authorList>
    </citation>
    <scope>NUCLEOTIDE SEQUENCE [LARGE SCALE GENOMIC DNA]</scope>
    <source>
        <strain evidence="3 4">M8UP14</strain>
    </source>
</reference>
<feature type="domain" description="TonB-dependent transporter Oar-like beta-barrel" evidence="2">
    <location>
        <begin position="231"/>
        <end position="1187"/>
    </location>
</feature>
<evidence type="ECO:0000313" key="4">
    <source>
        <dbReference type="Proteomes" id="UP000540989"/>
    </source>
</evidence>
<dbReference type="Proteomes" id="UP000540989">
    <property type="component" value="Unassembled WGS sequence"/>
</dbReference>
<dbReference type="AlphaFoldDB" id="A0A7W7ZBR7"/>
<keyword evidence="1" id="KW-0732">Signal</keyword>
<dbReference type="GO" id="GO:0009279">
    <property type="term" value="C:cell outer membrane"/>
    <property type="evidence" value="ECO:0007669"/>
    <property type="project" value="TreeGrafter"/>
</dbReference>
<sequence length="1205" mass="129048">MFTFCFVAAAFGQATSVSGTVSDPTGAVVVDAAITLTNIDTAAARTGATNKQGVYQFSQVAPGNYSITADSAGFGKATIAKVQLLVNTPSTFDITLQSASSEVVVDVTSSASQVNTSDASLGNVISTKPIVQLPLEGRNVTGLLALQPGVTFIKEPNPGSKNDYRSGSVNGGKSDQANVLLDGVDANDQQNRTSFTSVLRVTPDSIQEFRTITSNPSADLGHSSGAQVTLVTKGGTNTFHGSAYEYNRNTELEANQFLNKRATPVLARPALIRNVFGAAVGGPIKRDRAFLFMNYEGRRDASATSQNRTVPTDAFRAGTFTYATTTGGNNTLTPAQVQALDPQGMGENPAVLADFQKYPHSNIAGGDTINTGGYTFNAKTPLTYNTYIARADYNIDSAGKHTIFWRGNMQTDNYANGAPQFPGEPSSSVYVNFSKGYAFGYNWIVSPNVVNSLRFGYTRQSVSTTGTQKASTAYFDAITPLHAMGAASSTQAGGYATAQQLPVYDIRDDLTWSKGRHTIGFGGEMFFLHNHYATNSASFSNAFIDGLYLVNDGGDFLAPDAKKTTAYELQFTNLLGLEAKLQRRSNYDLSGNTLADGSTVKRNFAEKHFDLYVQDSWKARPNLTLTAGVRYTMSPPLTETQGFNVSSTQSLGAYLTKRGQLAASGQSQALAGNVTYDLSSKLGKSLYNFQNDFAPRVSFAWSPKFEHGIGRAITGDQDQFSIRGGFGLFYDAFGQGLERDYASAVGFSTLTQNGPGQQVANVPRYTGFYDVPFNASLFPKAVAGGFPQTPAAGGLAQASTVDSSIRSPYSMSENLSIARELKGGYLVQVSWVGRQSRRSLTGEDIAAPSDLYDTASNTDYFQAAKILSQAAQAGAATVPTVAYWENLWPGAASSTTTATQAIYQQFVANKNDWTSALLNFDAFCTPSCSKLGQNTMFNSQFAALYAFRSIGTGSYNGMQVLVRKSFSKGYQFDFNYSLSKCLDLGSSPESTGATTSTGSILNTWSPNQMHAVCDYDLRHQITAFGIAELPFGKGKAYGAGANKLTNALIGGWQLTTLFRTTSGFPGSVSNGVGYPTIWDFTGYATQTGKLPGKGPKGQMFSSSSAAYAAFAPTFAGESGTRNSLRGDGLITLDGGLSKRFDLYSIHDQQHSIQFRFEGFNLTNTARFDISTASLNLSTPGTFGKYLGPQQFIDPRVFQAALRYEF</sequence>
<dbReference type="Pfam" id="PF25183">
    <property type="entry name" value="OMP_b-brl_4"/>
    <property type="match status" value="1"/>
</dbReference>
<dbReference type="InterPro" id="IPR057601">
    <property type="entry name" value="Oar-like_b-barrel"/>
</dbReference>
<dbReference type="InterPro" id="IPR039426">
    <property type="entry name" value="TonB-dep_rcpt-like"/>
</dbReference>
<dbReference type="GO" id="GO:0044718">
    <property type="term" value="P:siderophore transmembrane transport"/>
    <property type="evidence" value="ECO:0007669"/>
    <property type="project" value="TreeGrafter"/>
</dbReference>
<evidence type="ECO:0000256" key="1">
    <source>
        <dbReference type="ARBA" id="ARBA00022729"/>
    </source>
</evidence>
<dbReference type="SUPFAM" id="SSF49464">
    <property type="entry name" value="Carboxypeptidase regulatory domain-like"/>
    <property type="match status" value="1"/>
</dbReference>
<name>A0A7W7ZBR7_9BACT</name>
<protein>
    <recommendedName>
        <fullName evidence="2">TonB-dependent transporter Oar-like beta-barrel domain-containing protein</fullName>
    </recommendedName>
</protein>
<dbReference type="SUPFAM" id="SSF56935">
    <property type="entry name" value="Porins"/>
    <property type="match status" value="1"/>
</dbReference>
<organism evidence="3 4">
    <name type="scientific">Granulicella aggregans</name>
    <dbReference type="NCBI Taxonomy" id="474949"/>
    <lineage>
        <taxon>Bacteria</taxon>
        <taxon>Pseudomonadati</taxon>
        <taxon>Acidobacteriota</taxon>
        <taxon>Terriglobia</taxon>
        <taxon>Terriglobales</taxon>
        <taxon>Acidobacteriaceae</taxon>
        <taxon>Granulicella</taxon>
    </lineage>
</organism>
<comment type="caution">
    <text evidence="3">The sequence shown here is derived from an EMBL/GenBank/DDBJ whole genome shotgun (WGS) entry which is preliminary data.</text>
</comment>
<dbReference type="EMBL" id="JACHIP010000002">
    <property type="protein sequence ID" value="MBB5056862.1"/>
    <property type="molecule type" value="Genomic_DNA"/>
</dbReference>
<evidence type="ECO:0000259" key="2">
    <source>
        <dbReference type="Pfam" id="PF25183"/>
    </source>
</evidence>
<dbReference type="Pfam" id="PF13620">
    <property type="entry name" value="CarboxypepD_reg"/>
    <property type="match status" value="1"/>
</dbReference>
<evidence type="ECO:0000313" key="3">
    <source>
        <dbReference type="EMBL" id="MBB5056862.1"/>
    </source>
</evidence>
<proteinExistence type="predicted"/>
<keyword evidence="4" id="KW-1185">Reference proteome</keyword>
<dbReference type="InterPro" id="IPR008969">
    <property type="entry name" value="CarboxyPept-like_regulatory"/>
</dbReference>
<dbReference type="PANTHER" id="PTHR30069:SF29">
    <property type="entry name" value="HEMOGLOBIN AND HEMOGLOBIN-HAPTOGLOBIN-BINDING PROTEIN 1-RELATED"/>
    <property type="match status" value="1"/>
</dbReference>
<dbReference type="PANTHER" id="PTHR30069">
    <property type="entry name" value="TONB-DEPENDENT OUTER MEMBRANE RECEPTOR"/>
    <property type="match status" value="1"/>
</dbReference>
<dbReference type="GO" id="GO:0015344">
    <property type="term" value="F:siderophore uptake transmembrane transporter activity"/>
    <property type="evidence" value="ECO:0007669"/>
    <property type="project" value="TreeGrafter"/>
</dbReference>